<dbReference type="NCBIfam" id="TIGR01549">
    <property type="entry name" value="HAD-SF-IA-v1"/>
    <property type="match status" value="1"/>
</dbReference>
<dbReference type="GO" id="GO:0006281">
    <property type="term" value="P:DNA repair"/>
    <property type="evidence" value="ECO:0007669"/>
    <property type="project" value="TreeGrafter"/>
</dbReference>
<dbReference type="SUPFAM" id="SSF56784">
    <property type="entry name" value="HAD-like"/>
    <property type="match status" value="1"/>
</dbReference>
<dbReference type="Pfam" id="PF13419">
    <property type="entry name" value="HAD_2"/>
    <property type="match status" value="1"/>
</dbReference>
<dbReference type="GO" id="GO:0005829">
    <property type="term" value="C:cytosol"/>
    <property type="evidence" value="ECO:0007669"/>
    <property type="project" value="TreeGrafter"/>
</dbReference>
<dbReference type="RefSeq" id="WP_171162315.1">
    <property type="nucleotide sequence ID" value="NZ_CP053073.1"/>
</dbReference>
<dbReference type="InParanoid" id="A0A6M4H6F6"/>
<dbReference type="InterPro" id="IPR006439">
    <property type="entry name" value="HAD-SF_hydro_IA"/>
</dbReference>
<protein>
    <submittedName>
        <fullName evidence="1">5'-nucleotidase</fullName>
        <ecNumber evidence="1">3.1.3.5</ecNumber>
    </submittedName>
</protein>
<dbReference type="PANTHER" id="PTHR43434:SF24">
    <property type="entry name" value="HYDROLASE-RELATED"/>
    <property type="match status" value="1"/>
</dbReference>
<evidence type="ECO:0000313" key="2">
    <source>
        <dbReference type="Proteomes" id="UP000503096"/>
    </source>
</evidence>
<dbReference type="SFLD" id="SFLDG01129">
    <property type="entry name" value="C1.5:_HAD__Beta-PGM__Phosphata"/>
    <property type="match status" value="1"/>
</dbReference>
<dbReference type="InterPro" id="IPR036412">
    <property type="entry name" value="HAD-like_sf"/>
</dbReference>
<dbReference type="InterPro" id="IPR023198">
    <property type="entry name" value="PGP-like_dom2"/>
</dbReference>
<reference evidence="1 2" key="1">
    <citation type="submission" date="2020-04" db="EMBL/GenBank/DDBJ databases">
        <title>Usitatibacter rugosus gen. nov., sp. nov. and Usitatibacter palustris sp. nov., novel members of Usitatibacteraceae fam. nov. within the order Nitrosomonadales isolated from soil.</title>
        <authorList>
            <person name="Huber K.J."/>
            <person name="Neumann-Schaal M."/>
            <person name="Geppert A."/>
            <person name="Luckner M."/>
            <person name="Wanner G."/>
            <person name="Overmann J."/>
        </authorList>
    </citation>
    <scope>NUCLEOTIDE SEQUENCE [LARGE SCALE GENOMIC DNA]</scope>
    <source>
        <strain evidence="1 2">Swamp67</strain>
    </source>
</reference>
<dbReference type="InterPro" id="IPR050155">
    <property type="entry name" value="HAD-like_hydrolase_sf"/>
</dbReference>
<name>A0A6M4H6F6_9PROT</name>
<dbReference type="PANTHER" id="PTHR43434">
    <property type="entry name" value="PHOSPHOGLYCOLATE PHOSPHATASE"/>
    <property type="match status" value="1"/>
</dbReference>
<dbReference type="Gene3D" id="1.10.150.240">
    <property type="entry name" value="Putative phosphatase, domain 2"/>
    <property type="match status" value="1"/>
</dbReference>
<dbReference type="GO" id="GO:0008253">
    <property type="term" value="F:5'-nucleotidase activity"/>
    <property type="evidence" value="ECO:0007669"/>
    <property type="project" value="UniProtKB-EC"/>
</dbReference>
<dbReference type="GO" id="GO:0008967">
    <property type="term" value="F:phosphoglycolate phosphatase activity"/>
    <property type="evidence" value="ECO:0007669"/>
    <property type="project" value="TreeGrafter"/>
</dbReference>
<gene>
    <name evidence="1" type="ORF">DSM104440_02036</name>
</gene>
<dbReference type="Gene3D" id="3.40.50.1000">
    <property type="entry name" value="HAD superfamily/HAD-like"/>
    <property type="match status" value="1"/>
</dbReference>
<dbReference type="NCBIfam" id="TIGR01509">
    <property type="entry name" value="HAD-SF-IA-v3"/>
    <property type="match status" value="1"/>
</dbReference>
<keyword evidence="2" id="KW-1185">Reference proteome</keyword>
<dbReference type="EC" id="3.1.3.5" evidence="1"/>
<dbReference type="KEGG" id="upl:DSM104440_02036"/>
<dbReference type="InterPro" id="IPR023214">
    <property type="entry name" value="HAD_sf"/>
</dbReference>
<dbReference type="AlphaFoldDB" id="A0A6M4H6F6"/>
<sequence length="216" mass="23307">MHRYDLIVFDWDGTLMDSTAHIAGCIQAACRDLSVDVPCDEDARYVIGLNMADLMRHIAPSLDAAGRAALAERYKHHFLTDEERIKLFDGVSELIADLSGRGHQLAVATGKSRRGLDRALDSTGLRPYFSATRCADEGFAKPHPGMLLALLDTTGVEASRAVMIGDTTHDLELAANAGVDAVAVLYGAHEPALLDTRPAKARCTSVAELHAWLTTP</sequence>
<proteinExistence type="predicted"/>
<dbReference type="SFLD" id="SFLDG01135">
    <property type="entry name" value="C1.5.6:_HAD__Beta-PGM__Phospha"/>
    <property type="match status" value="1"/>
</dbReference>
<evidence type="ECO:0000313" key="1">
    <source>
        <dbReference type="EMBL" id="QJR15219.1"/>
    </source>
</evidence>
<keyword evidence="1" id="KW-0378">Hydrolase</keyword>
<dbReference type="Proteomes" id="UP000503096">
    <property type="component" value="Chromosome"/>
</dbReference>
<dbReference type="EMBL" id="CP053073">
    <property type="protein sequence ID" value="QJR15219.1"/>
    <property type="molecule type" value="Genomic_DNA"/>
</dbReference>
<dbReference type="SFLD" id="SFLDS00003">
    <property type="entry name" value="Haloacid_Dehalogenase"/>
    <property type="match status" value="1"/>
</dbReference>
<accession>A0A6M4H6F6</accession>
<dbReference type="InterPro" id="IPR041492">
    <property type="entry name" value="HAD_2"/>
</dbReference>
<organism evidence="1 2">
    <name type="scientific">Usitatibacter palustris</name>
    <dbReference type="NCBI Taxonomy" id="2732487"/>
    <lineage>
        <taxon>Bacteria</taxon>
        <taxon>Pseudomonadati</taxon>
        <taxon>Pseudomonadota</taxon>
        <taxon>Betaproteobacteria</taxon>
        <taxon>Nitrosomonadales</taxon>
        <taxon>Usitatibacteraceae</taxon>
        <taxon>Usitatibacter</taxon>
    </lineage>
</organism>